<evidence type="ECO:0000256" key="3">
    <source>
        <dbReference type="ARBA" id="ARBA00023274"/>
    </source>
</evidence>
<sequence length="233" mass="26292">MSVISMKQLLEAGVHFGHQTRRWNPKMAPYIFTERNGIYIIDLQKTVKKVEEAYDFIKSTAEEGKDILFVGTKKQAQEAIKEEALRSGMHYVNNRWLGGMMTNFVTIKARIKKLEELEKMEEDGTFEVLPKKEVIKLRNEKEKLERNLGGIKKMDANNIGALFVVDPRKERNAISEAKISGIPVVAIVDTNCDPDEVDYVIPGNDDAIRAVKLITSKIADAVVEGKQGEELAE</sequence>
<reference evidence="6 7" key="1">
    <citation type="journal article" date="2019" name="Int. J. Syst. Evol. Microbiol.">
        <title>Clostridium fermenticellae sp. nov., isolated from the mud in a fermentation cellar for the production of the Chinese liquor, baijiu.</title>
        <authorList>
            <person name="Xu P.X."/>
            <person name="Chai L.J."/>
            <person name="Qiu T."/>
            <person name="Zhang X.J."/>
            <person name="Lu Z.M."/>
            <person name="Xiao C."/>
            <person name="Wang S.T."/>
            <person name="Shen C.H."/>
            <person name="Shi J.S."/>
            <person name="Xu Z.H."/>
        </authorList>
    </citation>
    <scope>NUCLEOTIDE SEQUENCE [LARGE SCALE GENOMIC DNA]</scope>
    <source>
        <strain evidence="6 7">JN500901</strain>
    </source>
</reference>
<dbReference type="HAMAP" id="MF_00291_B">
    <property type="entry name" value="Ribosomal_uS2_B"/>
    <property type="match status" value="1"/>
</dbReference>
<dbReference type="PRINTS" id="PR00395">
    <property type="entry name" value="RIBOSOMALS2"/>
</dbReference>
<dbReference type="InterPro" id="IPR018130">
    <property type="entry name" value="Ribosomal_uS2_CS"/>
</dbReference>
<dbReference type="RefSeq" id="WP_119971204.1">
    <property type="nucleotide sequence ID" value="NZ_CP032416.1"/>
</dbReference>
<dbReference type="PANTHER" id="PTHR12534:SF0">
    <property type="entry name" value="SMALL RIBOSOMAL SUBUNIT PROTEIN US2M"/>
    <property type="match status" value="1"/>
</dbReference>
<dbReference type="SUPFAM" id="SSF52313">
    <property type="entry name" value="Ribosomal protein S2"/>
    <property type="match status" value="1"/>
</dbReference>
<dbReference type="InterPro" id="IPR023591">
    <property type="entry name" value="Ribosomal_uS2_flav_dom_sf"/>
</dbReference>
<dbReference type="GO" id="GO:0003735">
    <property type="term" value="F:structural constituent of ribosome"/>
    <property type="evidence" value="ECO:0007669"/>
    <property type="project" value="InterPro"/>
</dbReference>
<dbReference type="FunFam" id="1.10.287.610:FF:000001">
    <property type="entry name" value="30S ribosomal protein S2"/>
    <property type="match status" value="1"/>
</dbReference>
<evidence type="ECO:0000313" key="7">
    <source>
        <dbReference type="Proteomes" id="UP000266301"/>
    </source>
</evidence>
<dbReference type="OrthoDB" id="9808036at2"/>
<dbReference type="Gene3D" id="1.10.287.610">
    <property type="entry name" value="Helix hairpin bin"/>
    <property type="match status" value="1"/>
</dbReference>
<evidence type="ECO:0000256" key="4">
    <source>
        <dbReference type="ARBA" id="ARBA00035256"/>
    </source>
</evidence>
<organism evidence="6 7">
    <name type="scientific">Clostridium fermenticellae</name>
    <dbReference type="NCBI Taxonomy" id="2068654"/>
    <lineage>
        <taxon>Bacteria</taxon>
        <taxon>Bacillati</taxon>
        <taxon>Bacillota</taxon>
        <taxon>Clostridia</taxon>
        <taxon>Eubacteriales</taxon>
        <taxon>Clostridiaceae</taxon>
        <taxon>Clostridium</taxon>
    </lineage>
</organism>
<dbReference type="Pfam" id="PF00318">
    <property type="entry name" value="Ribosomal_S2"/>
    <property type="match status" value="1"/>
</dbReference>
<gene>
    <name evidence="5 6" type="primary">rpsB</name>
    <name evidence="6" type="ORF">D4Z93_05820</name>
</gene>
<dbReference type="Gene3D" id="3.40.50.10490">
    <property type="entry name" value="Glucose-6-phosphate isomerase like protein, domain 1"/>
    <property type="match status" value="1"/>
</dbReference>
<proteinExistence type="inferred from homology"/>
<evidence type="ECO:0000256" key="5">
    <source>
        <dbReference type="HAMAP-Rule" id="MF_00291"/>
    </source>
</evidence>
<dbReference type="PROSITE" id="PS00962">
    <property type="entry name" value="RIBOSOMAL_S2_1"/>
    <property type="match status" value="1"/>
</dbReference>
<protein>
    <recommendedName>
        <fullName evidence="4 5">Small ribosomal subunit protein uS2</fullName>
    </recommendedName>
</protein>
<dbReference type="GO" id="GO:0006412">
    <property type="term" value="P:translation"/>
    <property type="evidence" value="ECO:0007669"/>
    <property type="project" value="UniProtKB-UniRule"/>
</dbReference>
<dbReference type="InterPro" id="IPR001865">
    <property type="entry name" value="Ribosomal_uS2"/>
</dbReference>
<keyword evidence="2 5" id="KW-0689">Ribosomal protein</keyword>
<evidence type="ECO:0000256" key="1">
    <source>
        <dbReference type="ARBA" id="ARBA00006242"/>
    </source>
</evidence>
<dbReference type="Proteomes" id="UP000266301">
    <property type="component" value="Chromosome"/>
</dbReference>
<dbReference type="GO" id="GO:0022627">
    <property type="term" value="C:cytosolic small ribosomal subunit"/>
    <property type="evidence" value="ECO:0007669"/>
    <property type="project" value="TreeGrafter"/>
</dbReference>
<dbReference type="EMBL" id="CP032416">
    <property type="protein sequence ID" value="AYD40058.1"/>
    <property type="molecule type" value="Genomic_DNA"/>
</dbReference>
<dbReference type="NCBIfam" id="TIGR01011">
    <property type="entry name" value="rpsB_bact"/>
    <property type="match status" value="1"/>
</dbReference>
<dbReference type="AlphaFoldDB" id="A0A386H393"/>
<dbReference type="PANTHER" id="PTHR12534">
    <property type="entry name" value="30S RIBOSOMAL PROTEIN S2 PROKARYOTIC AND ORGANELLAR"/>
    <property type="match status" value="1"/>
</dbReference>
<dbReference type="CDD" id="cd01425">
    <property type="entry name" value="RPS2"/>
    <property type="match status" value="1"/>
</dbReference>
<accession>A0A386H393</accession>
<evidence type="ECO:0000313" key="6">
    <source>
        <dbReference type="EMBL" id="AYD40058.1"/>
    </source>
</evidence>
<dbReference type="KEGG" id="cfer:D4Z93_05820"/>
<evidence type="ECO:0000256" key="2">
    <source>
        <dbReference type="ARBA" id="ARBA00022980"/>
    </source>
</evidence>
<keyword evidence="7" id="KW-1185">Reference proteome</keyword>
<name>A0A386H393_9CLOT</name>
<keyword evidence="3 5" id="KW-0687">Ribonucleoprotein</keyword>
<dbReference type="InterPro" id="IPR005706">
    <property type="entry name" value="Ribosomal_uS2_bac/mit/plastid"/>
</dbReference>
<comment type="similarity">
    <text evidence="1 5">Belongs to the universal ribosomal protein uS2 family.</text>
</comment>